<evidence type="ECO:0000313" key="4">
    <source>
        <dbReference type="EMBL" id="SED29049.1"/>
    </source>
</evidence>
<accession>A0A1H4ZFX6</accession>
<organism evidence="4 5">
    <name type="scientific">Rhodococcus koreensis</name>
    <dbReference type="NCBI Taxonomy" id="99653"/>
    <lineage>
        <taxon>Bacteria</taxon>
        <taxon>Bacillati</taxon>
        <taxon>Actinomycetota</taxon>
        <taxon>Actinomycetes</taxon>
        <taxon>Mycobacteriales</taxon>
        <taxon>Nocardiaceae</taxon>
        <taxon>Rhodococcus</taxon>
    </lineage>
</organism>
<keyword evidence="2" id="KW-1133">Transmembrane helix</keyword>
<dbReference type="AlphaFoldDB" id="A0A1H4ZFX6"/>
<dbReference type="InterPro" id="IPR048389">
    <property type="entry name" value="YciQ-like_C"/>
</dbReference>
<feature type="transmembrane region" description="Helical" evidence="2">
    <location>
        <begin position="32"/>
        <end position="52"/>
    </location>
</feature>
<proteinExistence type="predicted"/>
<gene>
    <name evidence="4" type="ORF">SAMN04490239_7663</name>
</gene>
<dbReference type="EMBL" id="FNSV01000005">
    <property type="protein sequence ID" value="SED29049.1"/>
    <property type="molecule type" value="Genomic_DNA"/>
</dbReference>
<evidence type="ECO:0000256" key="1">
    <source>
        <dbReference type="SAM" id="MobiDB-lite"/>
    </source>
</evidence>
<feature type="domain" description="Predicted membrane protein YciQ-like C-terminal" evidence="3">
    <location>
        <begin position="103"/>
        <end position="327"/>
    </location>
</feature>
<evidence type="ECO:0000313" key="5">
    <source>
        <dbReference type="Proteomes" id="UP000183561"/>
    </source>
</evidence>
<sequence length="362" mass="37879">MYDNGDENQPDSGGEGRSAAQGRAADAARMRVAGAVLLGASACTGLLLPLVWGPTSNARGLAAIVGDSFVLAGVAVGMSVVAWGAGRRWSRSAREELPEAPVRYGPVPGLGPAQTEYVVRKWIGDSAPTATLLHLAEQSAVRLTLVDDGLWQIEGIGTPQRWRQIDPISRVLADSLGIRSTGAVFVADGSPTSGYAVREGMRAMSDACRSWAAQDDLLVPSIRTWIGRAMACLCTVLAALGFLGALGPTLLGAPFVAFVAGSLGVFAAGTGLRHTPTGRQVSAAAAGFERVLSGRSKTIGSAAVRECFLAAVPYAFAFGVADRWSAQYRRVTGRAAPNPDWYPSPTLYDDETGLQWAAKPHN</sequence>
<keyword evidence="5" id="KW-1185">Reference proteome</keyword>
<protein>
    <submittedName>
        <fullName evidence="4">Predicted membrane protein</fullName>
    </submittedName>
</protein>
<feature type="transmembrane region" description="Helical" evidence="2">
    <location>
        <begin position="251"/>
        <end position="272"/>
    </location>
</feature>
<dbReference type="RefSeq" id="WP_072944010.1">
    <property type="nucleotide sequence ID" value="NZ_FNSV01000005.1"/>
</dbReference>
<dbReference type="OrthoDB" id="143710at2"/>
<evidence type="ECO:0000256" key="2">
    <source>
        <dbReference type="SAM" id="Phobius"/>
    </source>
</evidence>
<evidence type="ECO:0000259" key="3">
    <source>
        <dbReference type="Pfam" id="PF20990"/>
    </source>
</evidence>
<name>A0A1H4ZFX6_9NOCA</name>
<dbReference type="Pfam" id="PF20990">
    <property type="entry name" value="DUF2207_C"/>
    <property type="match status" value="1"/>
</dbReference>
<keyword evidence="2" id="KW-0472">Membrane</keyword>
<feature type="transmembrane region" description="Helical" evidence="2">
    <location>
        <begin position="64"/>
        <end position="85"/>
    </location>
</feature>
<dbReference type="Proteomes" id="UP000183561">
    <property type="component" value="Unassembled WGS sequence"/>
</dbReference>
<feature type="region of interest" description="Disordered" evidence="1">
    <location>
        <begin position="1"/>
        <end position="22"/>
    </location>
</feature>
<keyword evidence="2" id="KW-0812">Transmembrane</keyword>
<feature type="transmembrane region" description="Helical" evidence="2">
    <location>
        <begin position="225"/>
        <end position="245"/>
    </location>
</feature>
<reference evidence="5" key="1">
    <citation type="submission" date="2016-10" db="EMBL/GenBank/DDBJ databases">
        <authorList>
            <person name="Varghese N."/>
            <person name="Submissions S."/>
        </authorList>
    </citation>
    <scope>NUCLEOTIDE SEQUENCE [LARGE SCALE GENOMIC DNA]</scope>
    <source>
        <strain evidence="5">DSM 44498</strain>
    </source>
</reference>